<evidence type="ECO:0000313" key="7">
    <source>
        <dbReference type="EMBL" id="KUK86006.1"/>
    </source>
</evidence>
<evidence type="ECO:0000256" key="4">
    <source>
        <dbReference type="ARBA" id="ARBA00023136"/>
    </source>
</evidence>
<dbReference type="PANTHER" id="PTHR22911:SF6">
    <property type="entry name" value="SOLUTE CARRIER FAMILY 35 MEMBER G1"/>
    <property type="match status" value="1"/>
</dbReference>
<evidence type="ECO:0000256" key="3">
    <source>
        <dbReference type="ARBA" id="ARBA00022989"/>
    </source>
</evidence>
<feature type="transmembrane region" description="Helical" evidence="5">
    <location>
        <begin position="77"/>
        <end position="95"/>
    </location>
</feature>
<organism evidence="7 8">
    <name type="scientific">candidate division TA06 bacterium 34_109</name>
    <dbReference type="NCBI Taxonomy" id="1635277"/>
    <lineage>
        <taxon>Bacteria</taxon>
        <taxon>Bacteria division TA06</taxon>
    </lineage>
</organism>
<feature type="transmembrane region" description="Helical" evidence="5">
    <location>
        <begin position="133"/>
        <end position="151"/>
    </location>
</feature>
<evidence type="ECO:0000256" key="5">
    <source>
        <dbReference type="SAM" id="Phobius"/>
    </source>
</evidence>
<dbReference type="SUPFAM" id="SSF103481">
    <property type="entry name" value="Multidrug resistance efflux transporter EmrE"/>
    <property type="match status" value="2"/>
</dbReference>
<feature type="transmembrane region" description="Helical" evidence="5">
    <location>
        <begin position="190"/>
        <end position="211"/>
    </location>
</feature>
<dbReference type="GO" id="GO:0016020">
    <property type="term" value="C:membrane"/>
    <property type="evidence" value="ECO:0007669"/>
    <property type="project" value="UniProtKB-SubCell"/>
</dbReference>
<feature type="domain" description="EamA" evidence="6">
    <location>
        <begin position="17"/>
        <end position="147"/>
    </location>
</feature>
<dbReference type="EMBL" id="LGGX01000032">
    <property type="protein sequence ID" value="KUK86006.1"/>
    <property type="molecule type" value="Genomic_DNA"/>
</dbReference>
<evidence type="ECO:0000313" key="8">
    <source>
        <dbReference type="Proteomes" id="UP000053467"/>
    </source>
</evidence>
<proteinExistence type="predicted"/>
<evidence type="ECO:0000259" key="6">
    <source>
        <dbReference type="Pfam" id="PF00892"/>
    </source>
</evidence>
<dbReference type="InterPro" id="IPR000620">
    <property type="entry name" value="EamA_dom"/>
</dbReference>
<dbReference type="Pfam" id="PF00892">
    <property type="entry name" value="EamA"/>
    <property type="match status" value="2"/>
</dbReference>
<dbReference type="Proteomes" id="UP000053467">
    <property type="component" value="Unassembled WGS sequence"/>
</dbReference>
<name>A0A124G009_UNCT6</name>
<feature type="transmembrane region" description="Helical" evidence="5">
    <location>
        <begin position="48"/>
        <end position="65"/>
    </location>
</feature>
<keyword evidence="4 5" id="KW-0472">Membrane</keyword>
<dbReference type="InterPro" id="IPR037185">
    <property type="entry name" value="EmrE-like"/>
</dbReference>
<dbReference type="AlphaFoldDB" id="A0A124G009"/>
<feature type="domain" description="EamA" evidence="6">
    <location>
        <begin position="157"/>
        <end position="284"/>
    </location>
</feature>
<feature type="transmembrane region" description="Helical" evidence="5">
    <location>
        <begin position="157"/>
        <end position="178"/>
    </location>
</feature>
<feature type="transmembrane region" description="Helical" evidence="5">
    <location>
        <begin position="15"/>
        <end position="36"/>
    </location>
</feature>
<evidence type="ECO:0000256" key="1">
    <source>
        <dbReference type="ARBA" id="ARBA00004141"/>
    </source>
</evidence>
<feature type="transmembrane region" description="Helical" evidence="5">
    <location>
        <begin position="274"/>
        <end position="290"/>
    </location>
</feature>
<keyword evidence="2 5" id="KW-0812">Transmembrane</keyword>
<feature type="transmembrane region" description="Helical" evidence="5">
    <location>
        <begin position="217"/>
        <end position="237"/>
    </location>
</feature>
<sequence>MNNYHLDKENEKDNYRLGIILMIITAFLFALIAFIIKLLDNIPLMEIVLFRNLPTMIIVPIIIIMKQKISIWGRNKPLLFLRGFLGALGMITMFYTYTKMPITDSIAIQRLSPFFIIILSIIFLHEKYSFKQFPIILLAFIGALFVIKPGFRADMFPVIVALISAILMGAAHVVIRYLRLSDNYWVIVNYYAYIAGCTAIISLICSGNFVIPNLIDFILLLALGFAAFGSQISLTLAYRFAPASIAAPYLYTQIIFAAILEITCLGVIPDLLTFIGSAIIIISGVMNFKFSRTSTG</sequence>
<dbReference type="PANTHER" id="PTHR22911">
    <property type="entry name" value="ACYL-MALONYL CONDENSING ENZYME-RELATED"/>
    <property type="match status" value="1"/>
</dbReference>
<evidence type="ECO:0000256" key="2">
    <source>
        <dbReference type="ARBA" id="ARBA00022692"/>
    </source>
</evidence>
<keyword evidence="3 5" id="KW-1133">Transmembrane helix</keyword>
<comment type="subcellular location">
    <subcellularLocation>
        <location evidence="1">Membrane</location>
        <topology evidence="1">Multi-pass membrane protein</topology>
    </subcellularLocation>
</comment>
<protein>
    <recommendedName>
        <fullName evidence="6">EamA domain-containing protein</fullName>
    </recommendedName>
</protein>
<reference evidence="8" key="1">
    <citation type="journal article" date="2015" name="MBio">
        <title>Genome-Resolved Metagenomic Analysis Reveals Roles for Candidate Phyla and Other Microbial Community Members in Biogeochemical Transformations in Oil Reservoirs.</title>
        <authorList>
            <person name="Hu P."/>
            <person name="Tom L."/>
            <person name="Singh A."/>
            <person name="Thomas B.C."/>
            <person name="Baker B.J."/>
            <person name="Piceno Y.M."/>
            <person name="Andersen G.L."/>
            <person name="Banfield J.F."/>
        </authorList>
    </citation>
    <scope>NUCLEOTIDE SEQUENCE [LARGE SCALE GENOMIC DNA]</scope>
</reference>
<feature type="transmembrane region" description="Helical" evidence="5">
    <location>
        <begin position="249"/>
        <end position="268"/>
    </location>
</feature>
<accession>A0A124G009</accession>
<comment type="caution">
    <text evidence="7">The sequence shown here is derived from an EMBL/GenBank/DDBJ whole genome shotgun (WGS) entry which is preliminary data.</text>
</comment>
<gene>
    <name evidence="7" type="ORF">XE03_1753</name>
</gene>
<feature type="transmembrane region" description="Helical" evidence="5">
    <location>
        <begin position="107"/>
        <end position="124"/>
    </location>
</feature>